<feature type="transmembrane region" description="Helical" evidence="1">
    <location>
        <begin position="181"/>
        <end position="201"/>
    </location>
</feature>
<keyword evidence="1" id="KW-1133">Transmembrane helix</keyword>
<gene>
    <name evidence="2" type="ORF">IRJ16_17775</name>
</gene>
<accession>A0A929PYR8</accession>
<dbReference type="NCBIfam" id="TIGR04370">
    <property type="entry name" value="glyco_rpt_poly"/>
    <property type="match status" value="1"/>
</dbReference>
<keyword evidence="1" id="KW-0812">Transmembrane</keyword>
<feature type="transmembrane region" description="Helical" evidence="1">
    <location>
        <begin position="348"/>
        <end position="365"/>
    </location>
</feature>
<feature type="transmembrane region" description="Helical" evidence="1">
    <location>
        <begin position="37"/>
        <end position="58"/>
    </location>
</feature>
<proteinExistence type="predicted"/>
<comment type="caution">
    <text evidence="2">The sequence shown here is derived from an EMBL/GenBank/DDBJ whole genome shotgun (WGS) entry which is preliminary data.</text>
</comment>
<feature type="transmembrane region" description="Helical" evidence="1">
    <location>
        <begin position="137"/>
        <end position="169"/>
    </location>
</feature>
<keyword evidence="3" id="KW-1185">Reference proteome</keyword>
<protein>
    <submittedName>
        <fullName evidence="2">Oligosaccharide repeat unit polymerase</fullName>
    </submittedName>
</protein>
<dbReference type="Proteomes" id="UP000622475">
    <property type="component" value="Unassembled WGS sequence"/>
</dbReference>
<dbReference type="RefSeq" id="WP_194112984.1">
    <property type="nucleotide sequence ID" value="NZ_JADFFL010000007.1"/>
</dbReference>
<keyword evidence="1" id="KW-0472">Membrane</keyword>
<organism evidence="2 3">
    <name type="scientific">Mucilaginibacter myungsuensis</name>
    <dbReference type="NCBI Taxonomy" id="649104"/>
    <lineage>
        <taxon>Bacteria</taxon>
        <taxon>Pseudomonadati</taxon>
        <taxon>Bacteroidota</taxon>
        <taxon>Sphingobacteriia</taxon>
        <taxon>Sphingobacteriales</taxon>
        <taxon>Sphingobacteriaceae</taxon>
        <taxon>Mucilaginibacter</taxon>
    </lineage>
</organism>
<sequence>MKYNLKKIANPYSAFSISWFSCLGLYSLGWSNLFPRISLSLFVFLFFFIVVFAVAGLFFDKVPFTKPELLKIGNKRLLVINVILYSLNFLYSGIPLVNGTRDMDFGVPTVIVLTTSLNCFVSIYFFYAFLNTRKKILLLYILICFGLFILSFSRGNIIMSVVSMFFVWINITLPQLDLKKIVGIVAGALIMLYVFGLAGNYRLINEVRKGNPEADPTYNSELILNLGQASESFKDNVVPDEFFWGFLYATSPLSNLQYNINKYPSSLTISGLGFVFIDEFLFDSLSKRINDILGRKRAVADVIVDDLAVTTTLTGSYNYAGWIGMVFLLFLFLLFPLIYSIVVSKNPVGILGISILCTIYFFSIFDNMLTTTGLSFQILYPIIFNFIAKLKIYND</sequence>
<reference evidence="2" key="1">
    <citation type="submission" date="2020-10" db="EMBL/GenBank/DDBJ databases">
        <title>Mucilaginibacter mali sp. nov., isolated from rhizosphere soil of apple orchard.</title>
        <authorList>
            <person name="Lee J.-S."/>
            <person name="Kim H.S."/>
            <person name="Kim J.-S."/>
        </authorList>
    </citation>
    <scope>NUCLEOTIDE SEQUENCE</scope>
    <source>
        <strain evidence="2">KCTC 22746</strain>
    </source>
</reference>
<dbReference type="EMBL" id="JADFFL010000007">
    <property type="protein sequence ID" value="MBE9663740.1"/>
    <property type="molecule type" value="Genomic_DNA"/>
</dbReference>
<feature type="transmembrane region" description="Helical" evidence="1">
    <location>
        <begin position="109"/>
        <end position="130"/>
    </location>
</feature>
<feature type="transmembrane region" description="Helical" evidence="1">
    <location>
        <begin position="319"/>
        <end position="342"/>
    </location>
</feature>
<feature type="transmembrane region" description="Helical" evidence="1">
    <location>
        <begin position="12"/>
        <end position="31"/>
    </location>
</feature>
<evidence type="ECO:0000313" key="2">
    <source>
        <dbReference type="EMBL" id="MBE9663740.1"/>
    </source>
</evidence>
<evidence type="ECO:0000256" key="1">
    <source>
        <dbReference type="SAM" id="Phobius"/>
    </source>
</evidence>
<dbReference type="PROSITE" id="PS51257">
    <property type="entry name" value="PROKAR_LIPOPROTEIN"/>
    <property type="match status" value="1"/>
</dbReference>
<evidence type="ECO:0000313" key="3">
    <source>
        <dbReference type="Proteomes" id="UP000622475"/>
    </source>
</evidence>
<name>A0A929PYR8_9SPHI</name>
<feature type="transmembrane region" description="Helical" evidence="1">
    <location>
        <begin position="78"/>
        <end position="97"/>
    </location>
</feature>
<dbReference type="AlphaFoldDB" id="A0A929PYR8"/>